<keyword evidence="3" id="KW-1185">Reference proteome</keyword>
<protein>
    <submittedName>
        <fullName evidence="2">Uncharacterized protein</fullName>
    </submittedName>
</protein>
<evidence type="ECO:0000313" key="3">
    <source>
        <dbReference type="Proteomes" id="UP000604825"/>
    </source>
</evidence>
<evidence type="ECO:0000256" key="1">
    <source>
        <dbReference type="SAM" id="MobiDB-lite"/>
    </source>
</evidence>
<organism evidence="2 3">
    <name type="scientific">Miscanthus lutarioriparius</name>
    <dbReference type="NCBI Taxonomy" id="422564"/>
    <lineage>
        <taxon>Eukaryota</taxon>
        <taxon>Viridiplantae</taxon>
        <taxon>Streptophyta</taxon>
        <taxon>Embryophyta</taxon>
        <taxon>Tracheophyta</taxon>
        <taxon>Spermatophyta</taxon>
        <taxon>Magnoliopsida</taxon>
        <taxon>Liliopsida</taxon>
        <taxon>Poales</taxon>
        <taxon>Poaceae</taxon>
        <taxon>PACMAD clade</taxon>
        <taxon>Panicoideae</taxon>
        <taxon>Andropogonodae</taxon>
        <taxon>Andropogoneae</taxon>
        <taxon>Saccharinae</taxon>
        <taxon>Miscanthus</taxon>
    </lineage>
</organism>
<sequence>MASTAEHGGGVGDGEGRRWEGLRRSAKKAGTCMLAKSTIKLETDSCGEQWLMAQVCGQDGDLFLWREQRLVARSSRSPA</sequence>
<dbReference type="Proteomes" id="UP000604825">
    <property type="component" value="Unassembled WGS sequence"/>
</dbReference>
<name>A0A811PWT4_9POAL</name>
<reference evidence="2" key="1">
    <citation type="submission" date="2020-10" db="EMBL/GenBank/DDBJ databases">
        <authorList>
            <person name="Han B."/>
            <person name="Lu T."/>
            <person name="Zhao Q."/>
            <person name="Huang X."/>
            <person name="Zhao Y."/>
        </authorList>
    </citation>
    <scope>NUCLEOTIDE SEQUENCE</scope>
</reference>
<feature type="region of interest" description="Disordered" evidence="1">
    <location>
        <begin position="1"/>
        <end position="22"/>
    </location>
</feature>
<proteinExistence type="predicted"/>
<accession>A0A811PWT4</accession>
<dbReference type="EMBL" id="CAJGYO010000007">
    <property type="protein sequence ID" value="CAD6248030.1"/>
    <property type="molecule type" value="Genomic_DNA"/>
</dbReference>
<gene>
    <name evidence="2" type="ORF">NCGR_LOCUS32195</name>
</gene>
<dbReference type="AlphaFoldDB" id="A0A811PWT4"/>
<evidence type="ECO:0000313" key="2">
    <source>
        <dbReference type="EMBL" id="CAD6248030.1"/>
    </source>
</evidence>
<comment type="caution">
    <text evidence="2">The sequence shown here is derived from an EMBL/GenBank/DDBJ whole genome shotgun (WGS) entry which is preliminary data.</text>
</comment>